<evidence type="ECO:0000313" key="5">
    <source>
        <dbReference type="Proteomes" id="UP000736672"/>
    </source>
</evidence>
<evidence type="ECO:0000256" key="2">
    <source>
        <dbReference type="ARBA" id="ARBA00022840"/>
    </source>
</evidence>
<dbReference type="GO" id="GO:0016020">
    <property type="term" value="C:membrane"/>
    <property type="evidence" value="ECO:0007669"/>
    <property type="project" value="TreeGrafter"/>
</dbReference>
<reference evidence="4" key="1">
    <citation type="journal article" date="2021" name="Nat. Commun.">
        <title>Genetic determinants of endophytism in the Arabidopsis root mycobiome.</title>
        <authorList>
            <person name="Mesny F."/>
            <person name="Miyauchi S."/>
            <person name="Thiergart T."/>
            <person name="Pickel B."/>
            <person name="Atanasova L."/>
            <person name="Karlsson M."/>
            <person name="Huettel B."/>
            <person name="Barry K.W."/>
            <person name="Haridas S."/>
            <person name="Chen C."/>
            <person name="Bauer D."/>
            <person name="Andreopoulos W."/>
            <person name="Pangilinan J."/>
            <person name="LaButti K."/>
            <person name="Riley R."/>
            <person name="Lipzen A."/>
            <person name="Clum A."/>
            <person name="Drula E."/>
            <person name="Henrissat B."/>
            <person name="Kohler A."/>
            <person name="Grigoriev I.V."/>
            <person name="Martin F.M."/>
            <person name="Hacquard S."/>
        </authorList>
    </citation>
    <scope>NUCLEOTIDE SEQUENCE</scope>
    <source>
        <strain evidence="4">FSSC 5 MPI-SDFR-AT-0091</strain>
    </source>
</reference>
<keyword evidence="5" id="KW-1185">Reference proteome</keyword>
<name>A0A9P9JRT4_FUSSL</name>
<dbReference type="PROSITE" id="PS00455">
    <property type="entry name" value="AMP_BINDING"/>
    <property type="match status" value="1"/>
</dbReference>
<evidence type="ECO:0000313" key="4">
    <source>
        <dbReference type="EMBL" id="KAH7230846.1"/>
    </source>
</evidence>
<evidence type="ECO:0000259" key="3">
    <source>
        <dbReference type="Pfam" id="PF00501"/>
    </source>
</evidence>
<sequence>MPASIIVAKATAAALQVPPAPKTRHSIASAEHAGEGRRKIYRHWKFTDSLLETLDPAVLFPLNTFWFLSNKEPQPQAFRIRSVWDIALTMPLPDRLAHLAAISQGLFNVSIYDTLGPSAAEFIVNHSQLACVTSEQIGGNLGDKQYNPPLSDDIIMVNYTSGTTGDPKGVVLTRRTAFAAASSAMLISRPGDDDVICSYLPLAHIYRRVTKHVAFWSGSAIGNYHSGVVRLGEDTKLLRPTTFTGVPRLYHRFASAIKAASVDSPGIGGALSRQVIAVKTANIAKGLTNKYAFYDRVWSGRIASRIGFDRCVTLVSAAAHLDPSPHMFLSAVFANKFIQAYGLRDVLNGLVSTAGRPVFGHLWSSRALVRVDISDDRSLYNILNHTRIHEAAGEWLEGVARDARLNSFEKIRAFKLTVDRFTAENNLVTPT</sequence>
<dbReference type="Pfam" id="PF00501">
    <property type="entry name" value="AMP-binding"/>
    <property type="match status" value="1"/>
</dbReference>
<gene>
    <name evidence="4" type="ORF">B0J15DRAFT_472851</name>
</gene>
<dbReference type="Gene3D" id="3.40.50.12780">
    <property type="entry name" value="N-terminal domain of ligase-like"/>
    <property type="match status" value="1"/>
</dbReference>
<feature type="domain" description="AMP-dependent synthetase/ligase" evidence="3">
    <location>
        <begin position="145"/>
        <end position="345"/>
    </location>
</feature>
<dbReference type="GO" id="GO:0005783">
    <property type="term" value="C:endoplasmic reticulum"/>
    <property type="evidence" value="ECO:0007669"/>
    <property type="project" value="TreeGrafter"/>
</dbReference>
<keyword evidence="1" id="KW-0547">Nucleotide-binding</keyword>
<proteinExistence type="predicted"/>
<organism evidence="4 5">
    <name type="scientific">Fusarium solani</name>
    <name type="common">Filamentous fungus</name>
    <dbReference type="NCBI Taxonomy" id="169388"/>
    <lineage>
        <taxon>Eukaryota</taxon>
        <taxon>Fungi</taxon>
        <taxon>Dikarya</taxon>
        <taxon>Ascomycota</taxon>
        <taxon>Pezizomycotina</taxon>
        <taxon>Sordariomycetes</taxon>
        <taxon>Hypocreomycetidae</taxon>
        <taxon>Hypocreales</taxon>
        <taxon>Nectriaceae</taxon>
        <taxon>Fusarium</taxon>
        <taxon>Fusarium solani species complex</taxon>
    </lineage>
</organism>
<dbReference type="InterPro" id="IPR020845">
    <property type="entry name" value="AMP-binding_CS"/>
</dbReference>
<dbReference type="PANTHER" id="PTHR43272:SF33">
    <property type="entry name" value="AMP-BINDING DOMAIN-CONTAINING PROTEIN-RELATED"/>
    <property type="match status" value="1"/>
</dbReference>
<comment type="caution">
    <text evidence="4">The sequence shown here is derived from an EMBL/GenBank/DDBJ whole genome shotgun (WGS) entry which is preliminary data.</text>
</comment>
<evidence type="ECO:0000256" key="1">
    <source>
        <dbReference type="ARBA" id="ARBA00022741"/>
    </source>
</evidence>
<dbReference type="AlphaFoldDB" id="A0A9P9JRT4"/>
<keyword evidence="2" id="KW-0067">ATP-binding</keyword>
<dbReference type="SUPFAM" id="SSF56801">
    <property type="entry name" value="Acetyl-CoA synthetase-like"/>
    <property type="match status" value="1"/>
</dbReference>
<dbReference type="EMBL" id="JAGTJS010000034">
    <property type="protein sequence ID" value="KAH7230846.1"/>
    <property type="molecule type" value="Genomic_DNA"/>
</dbReference>
<dbReference type="GO" id="GO:0005524">
    <property type="term" value="F:ATP binding"/>
    <property type="evidence" value="ECO:0007669"/>
    <property type="project" value="UniProtKB-KW"/>
</dbReference>
<dbReference type="InterPro" id="IPR000873">
    <property type="entry name" value="AMP-dep_synth/lig_dom"/>
</dbReference>
<dbReference type="InterPro" id="IPR042099">
    <property type="entry name" value="ANL_N_sf"/>
</dbReference>
<dbReference type="Proteomes" id="UP000736672">
    <property type="component" value="Unassembled WGS sequence"/>
</dbReference>
<dbReference type="OrthoDB" id="1700726at2759"/>
<protein>
    <recommendedName>
        <fullName evidence="3">AMP-dependent synthetase/ligase domain-containing protein</fullName>
    </recommendedName>
</protein>
<accession>A0A9P9JRT4</accession>
<dbReference type="GO" id="GO:0004467">
    <property type="term" value="F:long-chain fatty acid-CoA ligase activity"/>
    <property type="evidence" value="ECO:0007669"/>
    <property type="project" value="TreeGrafter"/>
</dbReference>
<dbReference type="PANTHER" id="PTHR43272">
    <property type="entry name" value="LONG-CHAIN-FATTY-ACID--COA LIGASE"/>
    <property type="match status" value="1"/>
</dbReference>